<comment type="similarity">
    <text evidence="1">Belongs to the P-Pant transferase superfamily. Gsp/Sfp/HetI/AcpT family.</text>
</comment>
<proteinExistence type="inferred from homology"/>
<evidence type="ECO:0000256" key="1">
    <source>
        <dbReference type="ARBA" id="ARBA00010990"/>
    </source>
</evidence>
<evidence type="ECO:0000256" key="2">
    <source>
        <dbReference type="ARBA" id="ARBA00022679"/>
    </source>
</evidence>
<sequence>MRDCPKHRKRGKDRQMSKVRDRKPLRPLRVAEVPRNAADAALFDRAVTTLSGEEGLAGFAVAWAADIPRTSSASIRTVDQTIGAGPAALAAGEVWTWCGHPPHCAGDSDFTCLLPWLSRDERDKLLRFRFAEDRWSFGAAHAGLRLLLAPLLGCTAKEVRFVTGDKGKPLIDPVHHGSVAAQQFCFNLAHTRGMVAVILSSAAVGIDVEPVRALPDMRQLIADLMAPEALGAFDAASGPDTQTALFFRNWTLSEAYIKATGEGIDQGLSSFAFSQHGSARLIRSTPGWGPEERWTFGMLTDPGRSACAAVRAAA</sequence>
<dbReference type="Pfam" id="PF01648">
    <property type="entry name" value="ACPS"/>
    <property type="match status" value="1"/>
</dbReference>
<dbReference type="PANTHER" id="PTHR12215">
    <property type="entry name" value="PHOSPHOPANTETHEINE TRANSFERASE"/>
    <property type="match status" value="1"/>
</dbReference>
<evidence type="ECO:0000313" key="6">
    <source>
        <dbReference type="EMBL" id="MFC0588227.1"/>
    </source>
</evidence>
<dbReference type="GO" id="GO:0016740">
    <property type="term" value="F:transferase activity"/>
    <property type="evidence" value="ECO:0007669"/>
    <property type="project" value="UniProtKB-KW"/>
</dbReference>
<dbReference type="EMBL" id="JBHLTL010000001">
    <property type="protein sequence ID" value="MFC0588227.1"/>
    <property type="molecule type" value="Genomic_DNA"/>
</dbReference>
<organism evidence="6 7">
    <name type="scientific">Novosphingobium aquiterrae</name>
    <dbReference type="NCBI Taxonomy" id="624388"/>
    <lineage>
        <taxon>Bacteria</taxon>
        <taxon>Pseudomonadati</taxon>
        <taxon>Pseudomonadota</taxon>
        <taxon>Alphaproteobacteria</taxon>
        <taxon>Sphingomonadales</taxon>
        <taxon>Sphingomonadaceae</taxon>
        <taxon>Novosphingobium</taxon>
    </lineage>
</organism>
<name>A0ABV6PEI3_9SPHN</name>
<protein>
    <submittedName>
        <fullName evidence="6">4'-phosphopantetheinyl transferase family protein</fullName>
    </submittedName>
</protein>
<evidence type="ECO:0000256" key="3">
    <source>
        <dbReference type="SAM" id="MobiDB-lite"/>
    </source>
</evidence>
<evidence type="ECO:0000313" key="7">
    <source>
        <dbReference type="Proteomes" id="UP001589943"/>
    </source>
</evidence>
<feature type="region of interest" description="Disordered" evidence="3">
    <location>
        <begin position="1"/>
        <end position="26"/>
    </location>
</feature>
<dbReference type="SUPFAM" id="SSF56214">
    <property type="entry name" value="4'-phosphopantetheinyl transferase"/>
    <property type="match status" value="2"/>
</dbReference>
<dbReference type="PANTHER" id="PTHR12215:SF10">
    <property type="entry name" value="L-AMINOADIPATE-SEMIALDEHYDE DEHYDROGENASE-PHOSPHOPANTETHEINYL TRANSFERASE"/>
    <property type="match status" value="1"/>
</dbReference>
<keyword evidence="2 6" id="KW-0808">Transferase</keyword>
<feature type="compositionally biased region" description="Basic and acidic residues" evidence="3">
    <location>
        <begin position="13"/>
        <end position="24"/>
    </location>
</feature>
<comment type="caution">
    <text evidence="6">The sequence shown here is derived from an EMBL/GenBank/DDBJ whole genome shotgun (WGS) entry which is preliminary data.</text>
</comment>
<keyword evidence="7" id="KW-1185">Reference proteome</keyword>
<reference evidence="6 7" key="1">
    <citation type="submission" date="2024-09" db="EMBL/GenBank/DDBJ databases">
        <authorList>
            <person name="Sun Q."/>
            <person name="Mori K."/>
        </authorList>
    </citation>
    <scope>NUCLEOTIDE SEQUENCE [LARGE SCALE GENOMIC DNA]</scope>
    <source>
        <strain evidence="6 7">NCAIM B.02537</strain>
    </source>
</reference>
<dbReference type="InterPro" id="IPR055066">
    <property type="entry name" value="AASDHPPT_N"/>
</dbReference>
<dbReference type="Proteomes" id="UP001589943">
    <property type="component" value="Unassembled WGS sequence"/>
</dbReference>
<evidence type="ECO:0000259" key="5">
    <source>
        <dbReference type="Pfam" id="PF22624"/>
    </source>
</evidence>
<evidence type="ECO:0000259" key="4">
    <source>
        <dbReference type="Pfam" id="PF01648"/>
    </source>
</evidence>
<dbReference type="InterPro" id="IPR050559">
    <property type="entry name" value="P-Pant_transferase_sf"/>
</dbReference>
<feature type="domain" description="4'-phosphopantetheinyl transferase N-terminal" evidence="5">
    <location>
        <begin position="108"/>
        <end position="198"/>
    </location>
</feature>
<dbReference type="Pfam" id="PF22624">
    <property type="entry name" value="AASDHPPT_N"/>
    <property type="match status" value="1"/>
</dbReference>
<dbReference type="InterPro" id="IPR037143">
    <property type="entry name" value="4-PPantetheinyl_Trfase_dom_sf"/>
</dbReference>
<dbReference type="RefSeq" id="WP_379479734.1">
    <property type="nucleotide sequence ID" value="NZ_JBHLTL010000001.1"/>
</dbReference>
<feature type="domain" description="4'-phosphopantetheinyl transferase" evidence="4">
    <location>
        <begin position="203"/>
        <end position="300"/>
    </location>
</feature>
<feature type="compositionally biased region" description="Basic residues" evidence="3">
    <location>
        <begin position="1"/>
        <end position="12"/>
    </location>
</feature>
<gene>
    <name evidence="6" type="ORF">ACFFF7_02245</name>
</gene>
<dbReference type="InterPro" id="IPR008278">
    <property type="entry name" value="4-PPantetheinyl_Trfase_dom"/>
</dbReference>
<dbReference type="Gene3D" id="3.90.470.20">
    <property type="entry name" value="4'-phosphopantetheinyl transferase domain"/>
    <property type="match status" value="1"/>
</dbReference>
<accession>A0ABV6PEI3</accession>